<protein>
    <submittedName>
        <fullName evidence="1">Uncharacterized protein</fullName>
    </submittedName>
</protein>
<evidence type="ECO:0000313" key="2">
    <source>
        <dbReference type="Proteomes" id="UP001257659"/>
    </source>
</evidence>
<proteinExistence type="predicted"/>
<keyword evidence="2" id="KW-1185">Reference proteome</keyword>
<dbReference type="EMBL" id="JAVDQA010000002">
    <property type="protein sequence ID" value="MDR6300658.1"/>
    <property type="molecule type" value="Genomic_DNA"/>
</dbReference>
<organism evidence="1 2">
    <name type="scientific">Mesonia maritima</name>
    <dbReference type="NCBI Taxonomy" id="1793873"/>
    <lineage>
        <taxon>Bacteria</taxon>
        <taxon>Pseudomonadati</taxon>
        <taxon>Bacteroidota</taxon>
        <taxon>Flavobacteriia</taxon>
        <taxon>Flavobacteriales</taxon>
        <taxon>Flavobacteriaceae</taxon>
        <taxon>Mesonia</taxon>
    </lineage>
</organism>
<comment type="caution">
    <text evidence="1">The sequence shown here is derived from an EMBL/GenBank/DDBJ whole genome shotgun (WGS) entry which is preliminary data.</text>
</comment>
<gene>
    <name evidence="1" type="ORF">GGR31_001289</name>
</gene>
<evidence type="ECO:0000313" key="1">
    <source>
        <dbReference type="EMBL" id="MDR6300658.1"/>
    </source>
</evidence>
<reference evidence="1 2" key="1">
    <citation type="submission" date="2023-07" db="EMBL/GenBank/DDBJ databases">
        <title>Genomic Encyclopedia of Type Strains, Phase IV (KMG-IV): sequencing the most valuable type-strain genomes for metagenomic binning, comparative biology and taxonomic classification.</title>
        <authorList>
            <person name="Goeker M."/>
        </authorList>
    </citation>
    <scope>NUCLEOTIDE SEQUENCE [LARGE SCALE GENOMIC DNA]</scope>
    <source>
        <strain evidence="1 2">DSM 102814</strain>
    </source>
</reference>
<accession>A0ABU1K7Y9</accession>
<dbReference type="RefSeq" id="WP_309727554.1">
    <property type="nucleotide sequence ID" value="NZ_JAVDQA010000002.1"/>
</dbReference>
<dbReference type="Proteomes" id="UP001257659">
    <property type="component" value="Unassembled WGS sequence"/>
</dbReference>
<name>A0ABU1K7Y9_9FLAO</name>
<sequence>MEFNGFRITPLGNAELSIENNVLRVSGISESGLDGVSIDTEGKGNYTVNFGQLGMIAERNGVLKTTTLKRNGLQQVGTFFESFKWLDEDEGKVVSGYNLAYLPKDFTVFGKLEGENVFEIGSGDLEPVEEIPPSAEWLGIVAALIGAAVAVWKELRTKKTTTVETTRDGEGNITQVKTTVTEDPEPFEVEVNGELYTVDEYGIDYNYNIPYELIGNPMVEYEKIAEQITGVNLGEFEITSIEQG</sequence>